<protein>
    <recommendedName>
        <fullName evidence="4">Antirepressor protein C-terminal domain-containing protein</fullName>
    </recommendedName>
</protein>
<evidence type="ECO:0000313" key="3">
    <source>
        <dbReference type="Proteomes" id="UP000225872"/>
    </source>
</evidence>
<dbReference type="AlphaFoldDB" id="A0A2C1CUL9"/>
<dbReference type="RefSeq" id="WP_098786643.1">
    <property type="nucleotide sequence ID" value="NZ_NULO01000139.1"/>
</dbReference>
<dbReference type="Proteomes" id="UP000225872">
    <property type="component" value="Unassembled WGS sequence"/>
</dbReference>
<sequence>MKLDVEMNEEYAAPGRNDVKSLIPSRNEAKSEIQAKPDAETIDTFAEPSNVLKRQEYIHRIDVLNKVGQLLLLEGLQIATTKQVAQFYKVSPEAIRQVINRHGDELQSDGMYLEKYSEIKDKVTLHRVTLLENGVSYRGTNVFPKRAILRIGMLLRDSEIAKQVRTQLLNIEEATEAPAKVAEINKEKELEMAVGQAFMSGDLAAFAAATAKVAEYKNRHIVKVEAQRDKLASKVTRFIEDENTMTLTDFAAYHVDGVSEARLSRALQIIGVFGERKKPIGKYKEKEWFKIVQKRGYDGIYRPQQVVTQKGVVEIVELIDAYEAKHGGNELW</sequence>
<gene>
    <name evidence="2" type="ORF">COD09_27130</name>
</gene>
<name>A0A2C1CUL9_BACCE</name>
<evidence type="ECO:0008006" key="4">
    <source>
        <dbReference type="Google" id="ProtNLM"/>
    </source>
</evidence>
<dbReference type="EMBL" id="NULO01000139">
    <property type="protein sequence ID" value="PGS91872.1"/>
    <property type="molecule type" value="Genomic_DNA"/>
</dbReference>
<reference evidence="2 3" key="1">
    <citation type="submission" date="2017-09" db="EMBL/GenBank/DDBJ databases">
        <title>Large-scale bioinformatics analysis of Bacillus genomes uncovers conserved roles of natural products in bacterial physiology.</title>
        <authorList>
            <consortium name="Agbiome Team Llc"/>
            <person name="Bleich R.M."/>
            <person name="Grubbs K.J."/>
            <person name="Santa Maria K.C."/>
            <person name="Allen S.E."/>
            <person name="Farag S."/>
            <person name="Shank E.A."/>
            <person name="Bowers A."/>
        </authorList>
    </citation>
    <scope>NUCLEOTIDE SEQUENCE [LARGE SCALE GENOMIC DNA]</scope>
    <source>
        <strain evidence="2 3">AFS041432</strain>
    </source>
</reference>
<evidence type="ECO:0000256" key="1">
    <source>
        <dbReference type="SAM" id="MobiDB-lite"/>
    </source>
</evidence>
<organism evidence="2 3">
    <name type="scientific">Bacillus cereus</name>
    <dbReference type="NCBI Taxonomy" id="1396"/>
    <lineage>
        <taxon>Bacteria</taxon>
        <taxon>Bacillati</taxon>
        <taxon>Bacillota</taxon>
        <taxon>Bacilli</taxon>
        <taxon>Bacillales</taxon>
        <taxon>Bacillaceae</taxon>
        <taxon>Bacillus</taxon>
        <taxon>Bacillus cereus group</taxon>
    </lineage>
</organism>
<comment type="caution">
    <text evidence="2">The sequence shown here is derived from an EMBL/GenBank/DDBJ whole genome shotgun (WGS) entry which is preliminary data.</text>
</comment>
<proteinExistence type="predicted"/>
<feature type="region of interest" description="Disordered" evidence="1">
    <location>
        <begin position="1"/>
        <end position="31"/>
    </location>
</feature>
<evidence type="ECO:0000313" key="2">
    <source>
        <dbReference type="EMBL" id="PGS91872.1"/>
    </source>
</evidence>
<accession>A0A2C1CUL9</accession>